<dbReference type="PANTHER" id="PTHR24300">
    <property type="entry name" value="CYTOCHROME P450 508A4-RELATED"/>
    <property type="match status" value="1"/>
</dbReference>
<evidence type="ECO:0000313" key="7">
    <source>
        <dbReference type="Proteomes" id="UP000695022"/>
    </source>
</evidence>
<dbReference type="Pfam" id="PF00067">
    <property type="entry name" value="p450"/>
    <property type="match status" value="1"/>
</dbReference>
<organism evidence="7 8">
    <name type="scientific">Priapulus caudatus</name>
    <name type="common">Priapulid worm</name>
    <dbReference type="NCBI Taxonomy" id="37621"/>
    <lineage>
        <taxon>Eukaryota</taxon>
        <taxon>Metazoa</taxon>
        <taxon>Ecdysozoa</taxon>
        <taxon>Scalidophora</taxon>
        <taxon>Priapulida</taxon>
        <taxon>Priapulimorpha</taxon>
        <taxon>Priapulimorphida</taxon>
        <taxon>Priapulidae</taxon>
        <taxon>Priapulus</taxon>
    </lineage>
</organism>
<dbReference type="InterPro" id="IPR017972">
    <property type="entry name" value="Cyt_P450_CS"/>
</dbReference>
<keyword evidence="6" id="KW-0812">Transmembrane</keyword>
<evidence type="ECO:0000256" key="2">
    <source>
        <dbReference type="ARBA" id="ARBA00022723"/>
    </source>
</evidence>
<dbReference type="Gene3D" id="1.10.630.10">
    <property type="entry name" value="Cytochrome P450"/>
    <property type="match status" value="1"/>
</dbReference>
<evidence type="ECO:0000256" key="4">
    <source>
        <dbReference type="ARBA" id="ARBA00023033"/>
    </source>
</evidence>
<keyword evidence="7" id="KW-1185">Reference proteome</keyword>
<sequence>MDVGSFSQWCTALLLAVSVYLLVTYLTRKPAGSPPGPRGLPVVGSLLHLGRTNPLAALTELGEKYGPIFSIYFGPRFTVVLNDYELIKEAFLKQGEAFSGRAHAFIIKSLMSDEKGNLHGILETDGAHWKEQRKFALSGLRDFGMGKMSMEGKIQEEAEVLLNEIKGNAGRPVDYQFLLGNAVSNVICNIVFGSRFEYDHADFQQLLTLLNENVRQAGNLEMLNFLPWLRFIPGAGRGQYLGFLARVDKGVSWVKQRIAEHKKSFDRDNIRDFVDLYIKQIEDMAQNKSTTFTYDEAPYVITNLFAAGTETTATTLRWSLLYMTYYPHVAKKVQEEIDAVIGRGRLPSMKDKPNMPYTEATILELQRLAHVVPLAIPHAITKENTTLRGYQIPNGTMVFANLYAVHRDPKRFPEPDVMKPERFLDENGKLSNSEHLIPFSIGWRVCLGEMLAKMELFLFFTAFLQNFDILPPEGDKLAPLTPIIGLTRSPLPHSTRLVLRP</sequence>
<keyword evidence="3 5" id="KW-0408">Iron</keyword>
<dbReference type="InterPro" id="IPR001128">
    <property type="entry name" value="Cyt_P450"/>
</dbReference>
<dbReference type="PANTHER" id="PTHR24300:SF403">
    <property type="entry name" value="CYTOCHROME P450 306A1"/>
    <property type="match status" value="1"/>
</dbReference>
<gene>
    <name evidence="8" type="primary">LOC106813507</name>
</gene>
<evidence type="ECO:0000256" key="3">
    <source>
        <dbReference type="ARBA" id="ARBA00023004"/>
    </source>
</evidence>
<protein>
    <submittedName>
        <fullName evidence="8">Cytochrome P450 2C23-like</fullName>
    </submittedName>
</protein>
<accession>A0ABM1ELR8</accession>
<name>A0ABM1ELR8_PRICU</name>
<comment type="similarity">
    <text evidence="1 5">Belongs to the cytochrome P450 family.</text>
</comment>
<keyword evidence="5" id="KW-0560">Oxidoreductase</keyword>
<keyword evidence="2 5" id="KW-0479">Metal-binding</keyword>
<reference evidence="8" key="1">
    <citation type="submission" date="2025-08" db="UniProtKB">
        <authorList>
            <consortium name="RefSeq"/>
        </authorList>
    </citation>
    <scope>IDENTIFICATION</scope>
</reference>
<keyword evidence="4 5" id="KW-0503">Monooxygenase</keyword>
<dbReference type="InterPro" id="IPR036396">
    <property type="entry name" value="Cyt_P450_sf"/>
</dbReference>
<evidence type="ECO:0000256" key="5">
    <source>
        <dbReference type="RuleBase" id="RU000461"/>
    </source>
</evidence>
<dbReference type="InterPro" id="IPR050182">
    <property type="entry name" value="Cytochrome_P450_fam2"/>
</dbReference>
<evidence type="ECO:0000256" key="1">
    <source>
        <dbReference type="ARBA" id="ARBA00010617"/>
    </source>
</evidence>
<proteinExistence type="inferred from homology"/>
<keyword evidence="5" id="KW-0349">Heme</keyword>
<dbReference type="GeneID" id="106813507"/>
<dbReference type="SUPFAM" id="SSF48264">
    <property type="entry name" value="Cytochrome P450"/>
    <property type="match status" value="1"/>
</dbReference>
<keyword evidence="6" id="KW-0472">Membrane</keyword>
<feature type="transmembrane region" description="Helical" evidence="6">
    <location>
        <begin position="6"/>
        <end position="26"/>
    </location>
</feature>
<keyword evidence="6" id="KW-1133">Transmembrane helix</keyword>
<dbReference type="InterPro" id="IPR002401">
    <property type="entry name" value="Cyt_P450_E_grp-I"/>
</dbReference>
<dbReference type="RefSeq" id="XP_014673139.1">
    <property type="nucleotide sequence ID" value="XM_014817653.1"/>
</dbReference>
<dbReference type="PRINTS" id="PR00463">
    <property type="entry name" value="EP450I"/>
</dbReference>
<evidence type="ECO:0000256" key="6">
    <source>
        <dbReference type="SAM" id="Phobius"/>
    </source>
</evidence>
<dbReference type="Proteomes" id="UP000695022">
    <property type="component" value="Unplaced"/>
</dbReference>
<dbReference type="PROSITE" id="PS00086">
    <property type="entry name" value="CYTOCHROME_P450"/>
    <property type="match status" value="1"/>
</dbReference>
<dbReference type="PRINTS" id="PR00385">
    <property type="entry name" value="P450"/>
</dbReference>
<evidence type="ECO:0000313" key="8">
    <source>
        <dbReference type="RefSeq" id="XP_014673139.1"/>
    </source>
</evidence>